<dbReference type="PANTHER" id="PTHR37326">
    <property type="entry name" value="BLL3975 PROTEIN"/>
    <property type="match status" value="1"/>
</dbReference>
<comment type="caution">
    <text evidence="7">The sequence shown here is derived from an EMBL/GenBank/DDBJ whole genome shotgun (WGS) entry which is preliminary data.</text>
</comment>
<evidence type="ECO:0000313" key="7">
    <source>
        <dbReference type="EMBL" id="KAG2207525.1"/>
    </source>
</evidence>
<evidence type="ECO:0000259" key="6">
    <source>
        <dbReference type="Pfam" id="PF24827"/>
    </source>
</evidence>
<evidence type="ECO:0000256" key="4">
    <source>
        <dbReference type="ARBA" id="ARBA00022833"/>
    </source>
</evidence>
<keyword evidence="4" id="KW-0862">Zinc</keyword>
<feature type="domain" description="Succinylglutamate desuccinylase/Aspartoacylase catalytic" evidence="6">
    <location>
        <begin position="380"/>
        <end position="558"/>
    </location>
</feature>
<dbReference type="SUPFAM" id="SSF53187">
    <property type="entry name" value="Zn-dependent exopeptidases"/>
    <property type="match status" value="1"/>
</dbReference>
<dbReference type="PANTHER" id="PTHR37326:SF1">
    <property type="entry name" value="BLL3975 PROTEIN"/>
    <property type="match status" value="1"/>
</dbReference>
<evidence type="ECO:0000313" key="8">
    <source>
        <dbReference type="Proteomes" id="UP000603453"/>
    </source>
</evidence>
<proteinExistence type="predicted"/>
<evidence type="ECO:0000256" key="1">
    <source>
        <dbReference type="ARBA" id="ARBA00001947"/>
    </source>
</evidence>
<dbReference type="EMBL" id="JAEPRD010000024">
    <property type="protein sequence ID" value="KAG2207525.1"/>
    <property type="molecule type" value="Genomic_DNA"/>
</dbReference>
<dbReference type="InterPro" id="IPR014710">
    <property type="entry name" value="RmlC-like_jellyroll"/>
</dbReference>
<sequence>MGEFHGESALLESSSPDPGIVQVSLLKENDYVSQAWKNGLGKTEEIAIYPPARDFTKDDYFWRFSKTCMQADCNFSVFPGYDCTTVILPGENHPSLSLSHLGRETRTKIKPLFPYSWHGEWTTTCQVMNAPVKALQFMFKRELGNAQIRIDKIGAFETDLQGDVDSRKNMIFGAFALVYVVEGYVSILLDENHKEEQHLLVKAGETLLLERDEDASPTSILMKATTQTQQGPFSGIEATVVVIQIEEGKTYGGTLQKQAPTSPTADVVPSQRRQTDRRPSLIVSVDQPNTEFNQLNITEKIENERRDSYGSFDPSIIYEPPAFALMHKDTDMPPPVTRDRLDVDEFPLKAISTAWIKIMTQGLSEWIKLPIIVCRGTGDGPVIGLTAAVHGNELNGVPCIHRVISQIDINKLKGTVVAVPCVNVWGFLKFQREFADGRDLNRQFPGKEDGYASQVYCYHLMNKIISQFNYMVDLHTASFGRVNSYYVRADLNDPVGASMAKLQQPQILLHNSGQDGTLRSAAAARGIKAITVEIGNPQTFQDRYIQWSFMGIMRILDHFDMYPLKYVNISETSTKSPLEGNLSGPPNTVLCSRGFWLYTKTGGLLEVYPDVNTMVRKGEIIARIKNMFGNVVDEYFAPCTGVVIGRSSNPVAMAGDRIVHMGVIKKTGEVLAKAAKENY</sequence>
<dbReference type="InterPro" id="IPR010282">
    <property type="entry name" value="Uncharacterised_HutD/Ves"/>
</dbReference>
<dbReference type="InterPro" id="IPR055438">
    <property type="entry name" value="AstE_AspA_cat"/>
</dbReference>
<dbReference type="GO" id="GO:0016788">
    <property type="term" value="F:hydrolase activity, acting on ester bonds"/>
    <property type="evidence" value="ECO:0007669"/>
    <property type="project" value="InterPro"/>
</dbReference>
<gene>
    <name evidence="7" type="ORF">INT47_004275</name>
</gene>
<dbReference type="AlphaFoldDB" id="A0A8H7RBZ8"/>
<dbReference type="InterPro" id="IPR053138">
    <property type="entry name" value="N-alpha-Ac-DABA_deacetylase"/>
</dbReference>
<comment type="cofactor">
    <cofactor evidence="1">
        <name>Zn(2+)</name>
        <dbReference type="ChEBI" id="CHEBI:29105"/>
    </cofactor>
</comment>
<evidence type="ECO:0000256" key="2">
    <source>
        <dbReference type="ARBA" id="ARBA00022723"/>
    </source>
</evidence>
<dbReference type="InterPro" id="IPR011051">
    <property type="entry name" value="RmlC_Cupin_sf"/>
</dbReference>
<dbReference type="SUPFAM" id="SSF51182">
    <property type="entry name" value="RmlC-like cupins"/>
    <property type="match status" value="1"/>
</dbReference>
<dbReference type="Pfam" id="PF24827">
    <property type="entry name" value="AstE_AspA_cat"/>
    <property type="match status" value="1"/>
</dbReference>
<dbReference type="Gene3D" id="2.60.120.10">
    <property type="entry name" value="Jelly Rolls"/>
    <property type="match status" value="1"/>
</dbReference>
<feature type="compositionally biased region" description="Polar residues" evidence="5">
    <location>
        <begin position="253"/>
        <end position="264"/>
    </location>
</feature>
<feature type="region of interest" description="Disordered" evidence="5">
    <location>
        <begin position="253"/>
        <end position="278"/>
    </location>
</feature>
<dbReference type="CDD" id="cd06251">
    <property type="entry name" value="M14_ASTE_ASPA-like"/>
    <property type="match status" value="1"/>
</dbReference>
<name>A0A8H7RBZ8_9FUNG</name>
<dbReference type="Gene3D" id="3.40.630.10">
    <property type="entry name" value="Zn peptidases"/>
    <property type="match status" value="1"/>
</dbReference>
<reference evidence="7" key="1">
    <citation type="submission" date="2020-12" db="EMBL/GenBank/DDBJ databases">
        <title>Metabolic potential, ecology and presence of endohyphal bacteria is reflected in genomic diversity of Mucoromycotina.</title>
        <authorList>
            <person name="Muszewska A."/>
            <person name="Okrasinska A."/>
            <person name="Steczkiewicz K."/>
            <person name="Drgas O."/>
            <person name="Orlowska M."/>
            <person name="Perlinska-Lenart U."/>
            <person name="Aleksandrzak-Piekarczyk T."/>
            <person name="Szatraj K."/>
            <person name="Zielenkiewicz U."/>
            <person name="Pilsyk S."/>
            <person name="Malc E."/>
            <person name="Mieczkowski P."/>
            <person name="Kruszewska J.S."/>
            <person name="Biernat P."/>
            <person name="Pawlowska J."/>
        </authorList>
    </citation>
    <scope>NUCLEOTIDE SEQUENCE</scope>
    <source>
        <strain evidence="7">WA0000017839</strain>
    </source>
</reference>
<dbReference type="OrthoDB" id="5588846at2759"/>
<evidence type="ECO:0000256" key="5">
    <source>
        <dbReference type="SAM" id="MobiDB-lite"/>
    </source>
</evidence>
<evidence type="ECO:0000256" key="3">
    <source>
        <dbReference type="ARBA" id="ARBA00022801"/>
    </source>
</evidence>
<accession>A0A8H7RBZ8</accession>
<dbReference type="Pfam" id="PF05962">
    <property type="entry name" value="HutD"/>
    <property type="match status" value="1"/>
</dbReference>
<dbReference type="GO" id="GO:0046872">
    <property type="term" value="F:metal ion binding"/>
    <property type="evidence" value="ECO:0007669"/>
    <property type="project" value="UniProtKB-KW"/>
</dbReference>
<dbReference type="Proteomes" id="UP000603453">
    <property type="component" value="Unassembled WGS sequence"/>
</dbReference>
<keyword evidence="2" id="KW-0479">Metal-binding</keyword>
<keyword evidence="3" id="KW-0378">Hydrolase</keyword>
<keyword evidence="8" id="KW-1185">Reference proteome</keyword>
<protein>
    <recommendedName>
        <fullName evidence="6">Succinylglutamate desuccinylase/Aspartoacylase catalytic domain-containing protein</fullName>
    </recommendedName>
</protein>
<organism evidence="7 8">
    <name type="scientific">Mucor saturninus</name>
    <dbReference type="NCBI Taxonomy" id="64648"/>
    <lineage>
        <taxon>Eukaryota</taxon>
        <taxon>Fungi</taxon>
        <taxon>Fungi incertae sedis</taxon>
        <taxon>Mucoromycota</taxon>
        <taxon>Mucoromycotina</taxon>
        <taxon>Mucoromycetes</taxon>
        <taxon>Mucorales</taxon>
        <taxon>Mucorineae</taxon>
        <taxon>Mucoraceae</taxon>
        <taxon>Mucor</taxon>
    </lineage>
</organism>